<dbReference type="Gene3D" id="1.10.645.10">
    <property type="entry name" value="Cytochrome-c3 Hydrogenase, chain B"/>
    <property type="match status" value="1"/>
</dbReference>
<dbReference type="InterPro" id="IPR029014">
    <property type="entry name" value="NiFe-Hase_large"/>
</dbReference>
<dbReference type="PANTHER" id="PTHR43485:SF1">
    <property type="entry name" value="FORMATE HYDROGENLYASE SUBUNIT 5-RELATED"/>
    <property type="match status" value="1"/>
</dbReference>
<keyword evidence="2" id="KW-0813">Transport</keyword>
<evidence type="ECO:0000256" key="4">
    <source>
        <dbReference type="ARBA" id="ARBA00023027"/>
    </source>
</evidence>
<dbReference type="EMBL" id="CP019454">
    <property type="protein sequence ID" value="AUW93861.1"/>
    <property type="molecule type" value="Genomic_DNA"/>
</dbReference>
<evidence type="ECO:0000256" key="1">
    <source>
        <dbReference type="ARBA" id="ARBA00004202"/>
    </source>
</evidence>
<evidence type="ECO:0000259" key="5">
    <source>
        <dbReference type="Pfam" id="PF00329"/>
    </source>
</evidence>
<gene>
    <name evidence="7" type="ORF">BXT84_07815</name>
</gene>
<dbReference type="InterPro" id="IPR052197">
    <property type="entry name" value="ComplexI_49kDa-like"/>
</dbReference>
<dbReference type="SUPFAM" id="SSF56762">
    <property type="entry name" value="HydB/Nqo4-like"/>
    <property type="match status" value="1"/>
</dbReference>
<dbReference type="Pfam" id="PF00346">
    <property type="entry name" value="Complex1_49kDa"/>
    <property type="match status" value="1"/>
</dbReference>
<evidence type="ECO:0000313" key="8">
    <source>
        <dbReference type="Proteomes" id="UP000325292"/>
    </source>
</evidence>
<feature type="domain" description="NADH:ubiquinone oxidoreductase 30kDa subunit" evidence="5">
    <location>
        <begin position="26"/>
        <end position="108"/>
    </location>
</feature>
<dbReference type="InterPro" id="IPR020396">
    <property type="entry name" value="NADH_UbQ_OxRdtase_CS"/>
</dbReference>
<keyword evidence="4" id="KW-0520">NAD</keyword>
<dbReference type="Proteomes" id="UP000325292">
    <property type="component" value="Chromosome"/>
</dbReference>
<protein>
    <submittedName>
        <fullName evidence="7">NADH-ubiquinone oxidoreductase</fullName>
    </submittedName>
</protein>
<dbReference type="InterPro" id="IPR001268">
    <property type="entry name" value="NADH_UbQ_OxRdtase_30kDa_su"/>
</dbReference>
<dbReference type="PANTHER" id="PTHR43485">
    <property type="entry name" value="HYDROGENASE-4 COMPONENT G"/>
    <property type="match status" value="1"/>
</dbReference>
<dbReference type="Gene3D" id="3.30.460.80">
    <property type="entry name" value="NADH:ubiquinone oxidoreductase, 30kDa subunit"/>
    <property type="match status" value="1"/>
</dbReference>
<proteinExistence type="predicted"/>
<sequence>MQKPQRRCEPAQWIQANEHAKQAKSHLLALTAYSDRRLRSDWLKEDGDMLTYEVDVADGTFPSLTPSLPEVSWDEREIHDLFGYIPQGHPDMRPLIRTPRWPRKFFPMIMEAPQFVPGDECDVGNPPRVVDGDGVTIMTVGPTHAGIIESGHFVFSIMGENVLHLDLHLFQNHRGVESWLQGLPVTSVAAVVSRICGADTVSHQVNWTMAVEHLAGQEPRPEVVQQRLLLLESERVLNHLNDLAQIPAGVGFAVANQRAMAMKEMWQRAMHQLTGHRLLFDTVSPHRTVRIEPSLLLTLIAEMRQVWAPWRKWVEGHHGFQDRMAGTGVVTQEEAWRLGAQGVVARASGLGFDARLLTPGYGDLDWIPACESRGDVAARFRVRLHEVEESWRILEQVARNLIGAPDPESSGVGVILPDLSGDITTYTESPHGLNAHVISLDHGRVRRYHVRSGTFRNWPLMVKAVSGGAVGDFPLINKSFELCYSCTDR</sequence>
<keyword evidence="3" id="KW-0560">Oxidoreductase</keyword>
<feature type="domain" description="NADH-quinone oxidoreductase subunit D" evidence="6">
    <location>
        <begin position="259"/>
        <end position="402"/>
    </location>
</feature>
<comment type="subcellular location">
    <subcellularLocation>
        <location evidence="1">Cell membrane</location>
        <topology evidence="1">Peripheral membrane protein</topology>
    </subcellularLocation>
</comment>
<evidence type="ECO:0000256" key="3">
    <source>
        <dbReference type="ARBA" id="ARBA00023002"/>
    </source>
</evidence>
<dbReference type="InterPro" id="IPR037232">
    <property type="entry name" value="NADH_quin_OxRdtase_su_C/D-like"/>
</dbReference>
<organism evidence="7 8">
    <name type="scientific">Sulfobacillus thermotolerans</name>
    <dbReference type="NCBI Taxonomy" id="338644"/>
    <lineage>
        <taxon>Bacteria</taxon>
        <taxon>Bacillati</taxon>
        <taxon>Bacillota</taxon>
        <taxon>Clostridia</taxon>
        <taxon>Eubacteriales</taxon>
        <taxon>Clostridiales Family XVII. Incertae Sedis</taxon>
        <taxon>Sulfobacillus</taxon>
    </lineage>
</organism>
<evidence type="ECO:0000313" key="7">
    <source>
        <dbReference type="EMBL" id="AUW93861.1"/>
    </source>
</evidence>
<dbReference type="Pfam" id="PF00329">
    <property type="entry name" value="Complex1_30kDa"/>
    <property type="match status" value="1"/>
</dbReference>
<keyword evidence="8" id="KW-1185">Reference proteome</keyword>
<accession>A0ABM6RRD5</accession>
<evidence type="ECO:0000256" key="2">
    <source>
        <dbReference type="ARBA" id="ARBA00022448"/>
    </source>
</evidence>
<dbReference type="SUPFAM" id="SSF143243">
    <property type="entry name" value="Nqo5-like"/>
    <property type="match status" value="1"/>
</dbReference>
<evidence type="ECO:0000259" key="6">
    <source>
        <dbReference type="Pfam" id="PF00346"/>
    </source>
</evidence>
<name>A0ABM6RRD5_9FIRM</name>
<dbReference type="InterPro" id="IPR001135">
    <property type="entry name" value="NADH_Q_OxRdtase_suD"/>
</dbReference>
<dbReference type="PROSITE" id="PS00542">
    <property type="entry name" value="COMPLEX1_30K"/>
    <property type="match status" value="1"/>
</dbReference>
<reference evidence="7 8" key="1">
    <citation type="journal article" date="2019" name="Sci. Rep.">
        <title>Sulfobacillus thermotolerans: new insights into resistance and metabolic capacities of acidophilic chemolithotrophs.</title>
        <authorList>
            <person name="Panyushkina A.E."/>
            <person name="Babenko V.V."/>
            <person name="Nikitina A.S."/>
            <person name="Selezneva O.V."/>
            <person name="Tsaplina I.A."/>
            <person name="Letarova M.A."/>
            <person name="Kostryukova E.S."/>
            <person name="Letarov A.V."/>
        </authorList>
    </citation>
    <scope>NUCLEOTIDE SEQUENCE [LARGE SCALE GENOMIC DNA]</scope>
    <source>
        <strain evidence="7 8">Kr1</strain>
    </source>
</reference>